<dbReference type="RefSeq" id="WP_152124135.1">
    <property type="nucleotide sequence ID" value="NZ_WELI01000003.1"/>
</dbReference>
<dbReference type="EMBL" id="WELI01000003">
    <property type="protein sequence ID" value="KAB7731152.1"/>
    <property type="molecule type" value="Genomic_DNA"/>
</dbReference>
<dbReference type="AlphaFoldDB" id="A0A7J5U076"/>
<evidence type="ECO:0000313" key="1">
    <source>
        <dbReference type="EMBL" id="KAB7731152.1"/>
    </source>
</evidence>
<keyword evidence="2" id="KW-1185">Reference proteome</keyword>
<comment type="caution">
    <text evidence="1">The sequence shown here is derived from an EMBL/GenBank/DDBJ whole genome shotgun (WGS) entry which is preliminary data.</text>
</comment>
<gene>
    <name evidence="1" type="ORF">F5984_10105</name>
</gene>
<accession>A0A7J5U076</accession>
<name>A0A7J5U076_9BACT</name>
<proteinExistence type="predicted"/>
<sequence>MFALLPFRLFIAFFLIFIGLPDSVWALRAEVTNILAGGADQTLEEFTDGLQFVDLALDIAAEPAKAKQIWDGIRQIRPETVKNIIREHVATYTAGGPKAFYQGGRDGITIAFMWKGLAGAATKLAGYASQLSSVADQVQQAGATMIGLVTGTSKVADEVLGLLKKLQSKFSNEQTFMAFLQDFGSDESLDLLRKFDAGELDVKAWEVLRESGSTAKKSIATLEKLSSLLKSNRFNWTSLEFNKTFTKLLKDVRPGTIITYVDDAGETVQDLVGKTLSEDELLDGLKALNDRRILNSEDVLKELCCESTWKFTGAEMVLRAALTTKPNPLWDQIQSFEQYVNGQNGGRFIDILLKTGKRIEVKSWKKLYSASFIKQFVQRDLTDINALSELGWVFDGKYPNGMAGLKADVEDVLRSASGKAALNALPPAKLNAYFPNSNPLTGLTDSDITDFVNRNFNSIFSLQ</sequence>
<reference evidence="1 2" key="1">
    <citation type="submission" date="2019-10" db="EMBL/GenBank/DDBJ databases">
        <title>Rudanella paleaurantiibacter sp. nov., isolated from sludge.</title>
        <authorList>
            <person name="Xu S.Q."/>
        </authorList>
    </citation>
    <scope>NUCLEOTIDE SEQUENCE [LARGE SCALE GENOMIC DNA]</scope>
    <source>
        <strain evidence="1 2">HX-22-17</strain>
    </source>
</reference>
<organism evidence="1 2">
    <name type="scientific">Rudanella paleaurantiibacter</name>
    <dbReference type="NCBI Taxonomy" id="2614655"/>
    <lineage>
        <taxon>Bacteria</taxon>
        <taxon>Pseudomonadati</taxon>
        <taxon>Bacteroidota</taxon>
        <taxon>Cytophagia</taxon>
        <taxon>Cytophagales</taxon>
        <taxon>Cytophagaceae</taxon>
        <taxon>Rudanella</taxon>
    </lineage>
</organism>
<evidence type="ECO:0000313" key="2">
    <source>
        <dbReference type="Proteomes" id="UP000488299"/>
    </source>
</evidence>
<protein>
    <submittedName>
        <fullName evidence="1">Uncharacterized protein</fullName>
    </submittedName>
</protein>
<dbReference type="Proteomes" id="UP000488299">
    <property type="component" value="Unassembled WGS sequence"/>
</dbReference>